<accession>A0AAV4B1G3</accession>
<sequence>MGHSRMQKLSEGLGLPCLHHKSYNTHVDAIFEKSSEVMEVILALSREKVLEFYCQNHTEAFQDNGTLDLAVSFDGSWPKRGHTSKLGFGAVINVHTGLDVDFHARVTLGVTLAVTKNNMGSSGSHLFFPAVGCRLASANTFLGQRRDQKWIQKAEIAHRTPAKRRLELRK</sequence>
<dbReference type="Proteomes" id="UP000735302">
    <property type="component" value="Unassembled WGS sequence"/>
</dbReference>
<dbReference type="Pfam" id="PF20700">
    <property type="entry name" value="Mutator"/>
    <property type="match status" value="1"/>
</dbReference>
<gene>
    <name evidence="2" type="ORF">PoB_003942300</name>
</gene>
<protein>
    <recommendedName>
        <fullName evidence="1">Mutator-like transposase domain-containing protein</fullName>
    </recommendedName>
</protein>
<dbReference type="InterPro" id="IPR049012">
    <property type="entry name" value="Mutator_transp_dom"/>
</dbReference>
<organism evidence="2 3">
    <name type="scientific">Plakobranchus ocellatus</name>
    <dbReference type="NCBI Taxonomy" id="259542"/>
    <lineage>
        <taxon>Eukaryota</taxon>
        <taxon>Metazoa</taxon>
        <taxon>Spiralia</taxon>
        <taxon>Lophotrochozoa</taxon>
        <taxon>Mollusca</taxon>
        <taxon>Gastropoda</taxon>
        <taxon>Heterobranchia</taxon>
        <taxon>Euthyneura</taxon>
        <taxon>Panpulmonata</taxon>
        <taxon>Sacoglossa</taxon>
        <taxon>Placobranchoidea</taxon>
        <taxon>Plakobranchidae</taxon>
        <taxon>Plakobranchus</taxon>
    </lineage>
</organism>
<dbReference type="AlphaFoldDB" id="A0AAV4B1G3"/>
<feature type="domain" description="Mutator-like transposase" evidence="1">
    <location>
        <begin position="1"/>
        <end position="116"/>
    </location>
</feature>
<keyword evidence="3" id="KW-1185">Reference proteome</keyword>
<evidence type="ECO:0000313" key="2">
    <source>
        <dbReference type="EMBL" id="GFO12918.1"/>
    </source>
</evidence>
<name>A0AAV4B1G3_9GAST</name>
<reference evidence="2 3" key="1">
    <citation type="journal article" date="2021" name="Elife">
        <title>Chloroplast acquisition without the gene transfer in kleptoplastic sea slugs, Plakobranchus ocellatus.</title>
        <authorList>
            <person name="Maeda T."/>
            <person name="Takahashi S."/>
            <person name="Yoshida T."/>
            <person name="Shimamura S."/>
            <person name="Takaki Y."/>
            <person name="Nagai Y."/>
            <person name="Toyoda A."/>
            <person name="Suzuki Y."/>
            <person name="Arimoto A."/>
            <person name="Ishii H."/>
            <person name="Satoh N."/>
            <person name="Nishiyama T."/>
            <person name="Hasebe M."/>
            <person name="Maruyama T."/>
            <person name="Minagawa J."/>
            <person name="Obokata J."/>
            <person name="Shigenobu S."/>
        </authorList>
    </citation>
    <scope>NUCLEOTIDE SEQUENCE [LARGE SCALE GENOMIC DNA]</scope>
</reference>
<evidence type="ECO:0000313" key="3">
    <source>
        <dbReference type="Proteomes" id="UP000735302"/>
    </source>
</evidence>
<dbReference type="EMBL" id="BLXT01004479">
    <property type="protein sequence ID" value="GFO12918.1"/>
    <property type="molecule type" value="Genomic_DNA"/>
</dbReference>
<evidence type="ECO:0000259" key="1">
    <source>
        <dbReference type="Pfam" id="PF20700"/>
    </source>
</evidence>
<comment type="caution">
    <text evidence="2">The sequence shown here is derived from an EMBL/GenBank/DDBJ whole genome shotgun (WGS) entry which is preliminary data.</text>
</comment>
<proteinExistence type="predicted"/>